<keyword evidence="1" id="KW-0732">Signal</keyword>
<evidence type="ECO:0000256" key="1">
    <source>
        <dbReference type="SAM" id="SignalP"/>
    </source>
</evidence>
<dbReference type="EMBL" id="REGN01000798">
    <property type="protein sequence ID" value="RNA38976.1"/>
    <property type="molecule type" value="Genomic_DNA"/>
</dbReference>
<keyword evidence="3" id="KW-1185">Reference proteome</keyword>
<feature type="chain" id="PRO_5017970692" evidence="1">
    <location>
        <begin position="25"/>
        <end position="126"/>
    </location>
</feature>
<dbReference type="AlphaFoldDB" id="A0A3M7ST96"/>
<reference evidence="2 3" key="1">
    <citation type="journal article" date="2018" name="Sci. Rep.">
        <title>Genomic signatures of local adaptation to the degree of environmental predictability in rotifers.</title>
        <authorList>
            <person name="Franch-Gras L."/>
            <person name="Hahn C."/>
            <person name="Garcia-Roger E.M."/>
            <person name="Carmona M.J."/>
            <person name="Serra M."/>
            <person name="Gomez A."/>
        </authorList>
    </citation>
    <scope>NUCLEOTIDE SEQUENCE [LARGE SCALE GENOMIC DNA]</scope>
    <source>
        <strain evidence="2">HYR1</strain>
    </source>
</reference>
<feature type="signal peptide" evidence="1">
    <location>
        <begin position="1"/>
        <end position="24"/>
    </location>
</feature>
<evidence type="ECO:0000313" key="2">
    <source>
        <dbReference type="EMBL" id="RNA38976.1"/>
    </source>
</evidence>
<gene>
    <name evidence="2" type="ORF">BpHYR1_041653</name>
</gene>
<comment type="caution">
    <text evidence="2">The sequence shown here is derived from an EMBL/GenBank/DDBJ whole genome shotgun (WGS) entry which is preliminary data.</text>
</comment>
<name>A0A3M7ST96_BRAPC</name>
<protein>
    <submittedName>
        <fullName evidence="2">Uncharacterized protein</fullName>
    </submittedName>
</protein>
<evidence type="ECO:0000313" key="3">
    <source>
        <dbReference type="Proteomes" id="UP000276133"/>
    </source>
</evidence>
<sequence length="126" mass="13753">MLTFFQTNIFILFLTTSMPRSFDAFISKTASLKHCTPKSCLAKQSIDVVFPVPGGPQIIKFGRLPSSANTFSRLIVSSLPTMSFNKIGLYFSTHGKLGLASLTLHFLFTNSAVGSKSISSLLILKM</sequence>
<organism evidence="2 3">
    <name type="scientific">Brachionus plicatilis</name>
    <name type="common">Marine rotifer</name>
    <name type="synonym">Brachionus muelleri</name>
    <dbReference type="NCBI Taxonomy" id="10195"/>
    <lineage>
        <taxon>Eukaryota</taxon>
        <taxon>Metazoa</taxon>
        <taxon>Spiralia</taxon>
        <taxon>Gnathifera</taxon>
        <taxon>Rotifera</taxon>
        <taxon>Eurotatoria</taxon>
        <taxon>Monogononta</taxon>
        <taxon>Pseudotrocha</taxon>
        <taxon>Ploima</taxon>
        <taxon>Brachionidae</taxon>
        <taxon>Brachionus</taxon>
    </lineage>
</organism>
<accession>A0A3M7ST96</accession>
<proteinExistence type="predicted"/>
<dbReference type="Proteomes" id="UP000276133">
    <property type="component" value="Unassembled WGS sequence"/>
</dbReference>